<evidence type="ECO:0000259" key="2">
    <source>
        <dbReference type="Pfam" id="PF06863"/>
    </source>
</evidence>
<dbReference type="InterPro" id="IPR037049">
    <property type="entry name" value="DUF1214_C_sf"/>
</dbReference>
<dbReference type="KEGG" id="mmag:MMAD_01420"/>
<proteinExistence type="predicted"/>
<feature type="domain" description="DUF1254" evidence="2">
    <location>
        <begin position="44"/>
        <end position="176"/>
    </location>
</feature>
<dbReference type="SUPFAM" id="SSF160935">
    <property type="entry name" value="VPA0735-like"/>
    <property type="match status" value="1"/>
</dbReference>
<evidence type="ECO:0000313" key="4">
    <source>
        <dbReference type="Proteomes" id="UP000466517"/>
    </source>
</evidence>
<reference evidence="3 4" key="1">
    <citation type="journal article" date="2019" name="Emerg. Microbes Infect.">
        <title>Comprehensive subspecies identification of 175 nontuberculous mycobacteria species based on 7547 genomic profiles.</title>
        <authorList>
            <person name="Matsumoto Y."/>
            <person name="Kinjo T."/>
            <person name="Motooka D."/>
            <person name="Nabeya D."/>
            <person name="Jung N."/>
            <person name="Uechi K."/>
            <person name="Horii T."/>
            <person name="Iida T."/>
            <person name="Fujita J."/>
            <person name="Nakamura S."/>
        </authorList>
    </citation>
    <scope>NUCLEOTIDE SEQUENCE [LARGE SCALE GENOMIC DNA]</scope>
    <source>
        <strain evidence="3 4">JCM 13574</strain>
    </source>
</reference>
<name>A0A7I7XAC1_9MYCO</name>
<dbReference type="Proteomes" id="UP000466517">
    <property type="component" value="Chromosome"/>
</dbReference>
<dbReference type="PANTHER" id="PTHR36509:SF2">
    <property type="entry name" value="BLL3101 PROTEIN"/>
    <property type="match status" value="1"/>
</dbReference>
<evidence type="ECO:0000313" key="3">
    <source>
        <dbReference type="EMBL" id="BBZ25847.1"/>
    </source>
</evidence>
<dbReference type="Pfam" id="PF06742">
    <property type="entry name" value="DUF1214"/>
    <property type="match status" value="1"/>
</dbReference>
<accession>A0A7I7XAC1</accession>
<sequence>MTAAEQAREIAKEAYVYGFPLVDDYRIQYSYFIDTADPEYKGPFNQVHNTARVYTPADTAVQTPNSDTPYSQLGADLRAEPLVLTVPPVDAGRYYSLQFIDAYTYNVDYVGTRTTGNTGGTYLLAGPNWTGETPAGIDKVIRSDTDFMVVFYRTQLLGPDDLSAVETIQNGYTAQPLSAYLHQPAPPPPPHIDFPVPPNTTQEATSLNFFTTLSFVLHHAPTLPADRGIRERMASIGITGDTLFRPEALDSPLRQAFQDGMADARAELSTFVQTKLDTGEVTSADLFGSPAEMGTNYLYRMAGAALGIYGNTKTEAVYPGFVTDDTGAPLLGTNAYAYRFAPAQLPPVNAFWSLTMYDATTSLLVANPIDRYLINSPMLPDLVQDPDGGHTLHLQHTAPAQNVQANWLPTPAGAFRIILRLYWPKPEVLDGRWVAPKPHRVA</sequence>
<gene>
    <name evidence="3" type="ORF">MMAD_01420</name>
</gene>
<protein>
    <recommendedName>
        <fullName evidence="5">Cell envelope protein</fullName>
    </recommendedName>
</protein>
<dbReference type="EMBL" id="AP022610">
    <property type="protein sequence ID" value="BBZ25847.1"/>
    <property type="molecule type" value="Genomic_DNA"/>
</dbReference>
<dbReference type="InterPro" id="IPR037050">
    <property type="entry name" value="DUF1254_sf"/>
</dbReference>
<dbReference type="PANTHER" id="PTHR36509">
    <property type="entry name" value="BLL3101 PROTEIN"/>
    <property type="match status" value="1"/>
</dbReference>
<dbReference type="Gene3D" id="1.10.3360.10">
    <property type="entry name" value="VPA0735-like domain"/>
    <property type="match status" value="1"/>
</dbReference>
<dbReference type="Pfam" id="PF06863">
    <property type="entry name" value="DUF1254"/>
    <property type="match status" value="1"/>
</dbReference>
<organism evidence="3 4">
    <name type="scientific">Mycolicibacterium madagascariense</name>
    <dbReference type="NCBI Taxonomy" id="212765"/>
    <lineage>
        <taxon>Bacteria</taxon>
        <taxon>Bacillati</taxon>
        <taxon>Actinomycetota</taxon>
        <taxon>Actinomycetes</taxon>
        <taxon>Mycobacteriales</taxon>
        <taxon>Mycobacteriaceae</taxon>
        <taxon>Mycolicibacterium</taxon>
    </lineage>
</organism>
<dbReference type="InterPro" id="IPR010679">
    <property type="entry name" value="DUF1254"/>
</dbReference>
<dbReference type="RefSeq" id="WP_163731041.1">
    <property type="nucleotide sequence ID" value="NZ_AP022610.1"/>
</dbReference>
<dbReference type="AlphaFoldDB" id="A0A7I7XAC1"/>
<feature type="domain" description="DUF1214" evidence="1">
    <location>
        <begin position="315"/>
        <end position="425"/>
    </location>
</feature>
<dbReference type="InterPro" id="IPR010621">
    <property type="entry name" value="DUF1214"/>
</dbReference>
<dbReference type="Gene3D" id="2.60.40.1610">
    <property type="entry name" value="Domain of unknown function DUF1254"/>
    <property type="match status" value="1"/>
</dbReference>
<dbReference type="Gene3D" id="2.60.120.600">
    <property type="entry name" value="Domain of unknown function DUF1214, C-terminal domain"/>
    <property type="match status" value="1"/>
</dbReference>
<evidence type="ECO:0000259" key="1">
    <source>
        <dbReference type="Pfam" id="PF06742"/>
    </source>
</evidence>
<evidence type="ECO:0008006" key="5">
    <source>
        <dbReference type="Google" id="ProtNLM"/>
    </source>
</evidence>
<keyword evidence="4" id="KW-1185">Reference proteome</keyword>